<feature type="transmembrane region" description="Helical" evidence="1">
    <location>
        <begin position="109"/>
        <end position="128"/>
    </location>
</feature>
<name>A0A1M5V976_9BRAD</name>
<feature type="transmembrane region" description="Helical" evidence="1">
    <location>
        <begin position="353"/>
        <end position="374"/>
    </location>
</feature>
<sequence length="463" mass="51127">MADHHPHDRERLRLGLLICIHIVISCVSLIYLADNRFPIAFEPTTFHIFYDPSRWYVAVAVVAAFALVSPLFVLASFSFGYFVGFYFYMMVLSYLWLSCFTNLHYDHRLAGVSAAASAIAFLLPALFISSPIRQAYALSESAFDRLLTFIMLLGAATVAIGAAYSFQFASIDDMSALRNKIVSPTILNYLIGTTYSALLPFAFAGFAARKAYWRAGAVLLLLCFFYPITLTKIALFTPFWLIAVFLLSKLADARSAVVLSLLVPIASVLFLVILFGAPTSLLFSIVSLRLGAIPSIAMDVYNDFFSRHELTYFCQISFLKPIMHCPYQEQLGIVMLKAYQLGNFNGSLFATEGIASVGVWFAPVTVFMCGLVIALGNRLSAGLPAGFVLISGAIIPQALLNVPLTTVLLTHGAGLLFLLWYVTPRTIFEPGTGTQSAAHQLDPPETQWRCAIRFDPSHHRRDD</sequence>
<reference evidence="2 3" key="1">
    <citation type="submission" date="2016-11" db="EMBL/GenBank/DDBJ databases">
        <authorList>
            <person name="Jaros S."/>
            <person name="Januszkiewicz K."/>
            <person name="Wedrychowicz H."/>
        </authorList>
    </citation>
    <scope>NUCLEOTIDE SEQUENCE [LARGE SCALE GENOMIC DNA]</scope>
    <source>
        <strain evidence="2 3">GAS138</strain>
    </source>
</reference>
<dbReference type="RefSeq" id="WP_197689216.1">
    <property type="nucleotide sequence ID" value="NZ_LT670817.1"/>
</dbReference>
<dbReference type="EMBL" id="LT670817">
    <property type="protein sequence ID" value="SHH71688.1"/>
    <property type="molecule type" value="Genomic_DNA"/>
</dbReference>
<feature type="transmembrane region" description="Helical" evidence="1">
    <location>
        <begin position="53"/>
        <end position="72"/>
    </location>
</feature>
<evidence type="ECO:0000256" key="1">
    <source>
        <dbReference type="SAM" id="Phobius"/>
    </source>
</evidence>
<keyword evidence="1" id="KW-0472">Membrane</keyword>
<accession>A0A1M5V976</accession>
<protein>
    <submittedName>
        <fullName evidence="2">Uncharacterized protein</fullName>
    </submittedName>
</protein>
<feature type="transmembrane region" description="Helical" evidence="1">
    <location>
        <begin position="186"/>
        <end position="206"/>
    </location>
</feature>
<organism evidence="2 3">
    <name type="scientific">Bradyrhizobium erythrophlei</name>
    <dbReference type="NCBI Taxonomy" id="1437360"/>
    <lineage>
        <taxon>Bacteria</taxon>
        <taxon>Pseudomonadati</taxon>
        <taxon>Pseudomonadota</taxon>
        <taxon>Alphaproteobacteria</taxon>
        <taxon>Hyphomicrobiales</taxon>
        <taxon>Nitrobacteraceae</taxon>
        <taxon>Bradyrhizobium</taxon>
    </lineage>
</organism>
<gene>
    <name evidence="2" type="ORF">SAMN05443248_5839</name>
</gene>
<feature type="transmembrane region" description="Helical" evidence="1">
    <location>
        <begin position="149"/>
        <end position="166"/>
    </location>
</feature>
<keyword evidence="1" id="KW-1133">Transmembrane helix</keyword>
<keyword evidence="1" id="KW-0812">Transmembrane</keyword>
<feature type="transmembrane region" description="Helical" evidence="1">
    <location>
        <begin position="405"/>
        <end position="422"/>
    </location>
</feature>
<proteinExistence type="predicted"/>
<feature type="transmembrane region" description="Helical" evidence="1">
    <location>
        <begin position="281"/>
        <end position="301"/>
    </location>
</feature>
<feature type="transmembrane region" description="Helical" evidence="1">
    <location>
        <begin position="253"/>
        <end position="274"/>
    </location>
</feature>
<evidence type="ECO:0000313" key="3">
    <source>
        <dbReference type="Proteomes" id="UP000189796"/>
    </source>
</evidence>
<feature type="transmembrane region" description="Helical" evidence="1">
    <location>
        <begin position="381"/>
        <end position="399"/>
    </location>
</feature>
<dbReference type="Proteomes" id="UP000189796">
    <property type="component" value="Chromosome I"/>
</dbReference>
<feature type="transmembrane region" description="Helical" evidence="1">
    <location>
        <begin position="79"/>
        <end position="97"/>
    </location>
</feature>
<evidence type="ECO:0000313" key="2">
    <source>
        <dbReference type="EMBL" id="SHH71688.1"/>
    </source>
</evidence>
<feature type="transmembrane region" description="Helical" evidence="1">
    <location>
        <begin position="218"/>
        <end position="247"/>
    </location>
</feature>
<dbReference type="AlphaFoldDB" id="A0A1M5V976"/>
<feature type="transmembrane region" description="Helical" evidence="1">
    <location>
        <begin position="12"/>
        <end position="33"/>
    </location>
</feature>